<dbReference type="EMBL" id="BT036038">
    <property type="protein sequence ID" value="ACF81043.2"/>
    <property type="molecule type" value="mRNA"/>
</dbReference>
<feature type="domain" description="Amino acid transporter transmembrane" evidence="8">
    <location>
        <begin position="48"/>
        <end position="123"/>
    </location>
</feature>
<name>B4FG00_MAIZE</name>
<evidence type="ECO:0000256" key="4">
    <source>
        <dbReference type="ARBA" id="ARBA00022989"/>
    </source>
</evidence>
<feature type="transmembrane region" description="Helical" evidence="7">
    <location>
        <begin position="88"/>
        <end position="106"/>
    </location>
</feature>
<reference evidence="9" key="1">
    <citation type="journal article" date="2009" name="PLoS Genet.">
        <title>Sequencing, mapping, and analysis of 27,455 maize full-length cDNAs.</title>
        <authorList>
            <person name="Soderlund C."/>
            <person name="Descour A."/>
            <person name="Kudrna D."/>
            <person name="Bomhoff M."/>
            <person name="Boyd L."/>
            <person name="Currie J."/>
            <person name="Angelova A."/>
            <person name="Collura K."/>
            <person name="Wissotski M."/>
            <person name="Ashley E."/>
            <person name="Morrow D."/>
            <person name="Fernandes J."/>
            <person name="Walbot V."/>
            <person name="Yu Y."/>
        </authorList>
    </citation>
    <scope>NUCLEOTIDE SEQUENCE</scope>
    <source>
        <strain evidence="9">B73</strain>
    </source>
</reference>
<proteinExistence type="evidence at transcript level"/>
<keyword evidence="4 7" id="KW-1133">Transmembrane helix</keyword>
<organism evidence="9">
    <name type="scientific">Zea mays</name>
    <name type="common">Maize</name>
    <dbReference type="NCBI Taxonomy" id="4577"/>
    <lineage>
        <taxon>Eukaryota</taxon>
        <taxon>Viridiplantae</taxon>
        <taxon>Streptophyta</taxon>
        <taxon>Embryophyta</taxon>
        <taxon>Tracheophyta</taxon>
        <taxon>Spermatophyta</taxon>
        <taxon>Magnoliopsida</taxon>
        <taxon>Liliopsida</taxon>
        <taxon>Poales</taxon>
        <taxon>Poaceae</taxon>
        <taxon>PACMAD clade</taxon>
        <taxon>Panicoideae</taxon>
        <taxon>Andropogonodae</taxon>
        <taxon>Andropogoneae</taxon>
        <taxon>Tripsacinae</taxon>
        <taxon>Zea</taxon>
    </lineage>
</organism>
<evidence type="ECO:0000256" key="2">
    <source>
        <dbReference type="ARBA" id="ARBA00022692"/>
    </source>
</evidence>
<dbReference type="GO" id="GO:0006865">
    <property type="term" value="P:amino acid transport"/>
    <property type="evidence" value="ECO:0007669"/>
    <property type="project" value="UniProtKB-KW"/>
</dbReference>
<feature type="compositionally biased region" description="Basic and acidic residues" evidence="6">
    <location>
        <begin position="214"/>
        <end position="223"/>
    </location>
</feature>
<dbReference type="ExpressionAtlas" id="B4FG00">
    <property type="expression patterns" value="baseline and differential"/>
</dbReference>
<dbReference type="InterPro" id="IPR013057">
    <property type="entry name" value="AA_transpt_TM"/>
</dbReference>
<evidence type="ECO:0000256" key="1">
    <source>
        <dbReference type="ARBA" id="ARBA00004370"/>
    </source>
</evidence>
<accession>B4FG00</accession>
<dbReference type="Pfam" id="PF01490">
    <property type="entry name" value="Aa_trans"/>
    <property type="match status" value="1"/>
</dbReference>
<evidence type="ECO:0000256" key="3">
    <source>
        <dbReference type="ARBA" id="ARBA00022970"/>
    </source>
</evidence>
<keyword evidence="2 7" id="KW-0812">Transmembrane</keyword>
<keyword evidence="3" id="KW-0813">Transport</keyword>
<dbReference type="GO" id="GO:0016020">
    <property type="term" value="C:membrane"/>
    <property type="evidence" value="ECO:0007669"/>
    <property type="project" value="UniProtKB-SubCell"/>
</dbReference>
<dbReference type="AlphaFoldDB" id="B4FG00"/>
<evidence type="ECO:0000259" key="8">
    <source>
        <dbReference type="Pfam" id="PF01490"/>
    </source>
</evidence>
<comment type="subcellular location">
    <subcellularLocation>
        <location evidence="1">Membrane</location>
    </subcellularLocation>
</comment>
<protein>
    <recommendedName>
        <fullName evidence="8">Amino acid transporter transmembrane domain-containing protein</fullName>
    </recommendedName>
</protein>
<evidence type="ECO:0000256" key="6">
    <source>
        <dbReference type="SAM" id="MobiDB-lite"/>
    </source>
</evidence>
<evidence type="ECO:0000256" key="5">
    <source>
        <dbReference type="ARBA" id="ARBA00023136"/>
    </source>
</evidence>
<feature type="region of interest" description="Disordered" evidence="6">
    <location>
        <begin position="211"/>
        <end position="236"/>
    </location>
</feature>
<keyword evidence="3" id="KW-0029">Amino-acid transport</keyword>
<keyword evidence="5 7" id="KW-0472">Membrane</keyword>
<evidence type="ECO:0000256" key="7">
    <source>
        <dbReference type="SAM" id="Phobius"/>
    </source>
</evidence>
<sequence length="364" mass="39656">MATGEQAEDAIVADVVGNGKGEEVRAMGDDAEQQRDGGKVSMKSLLWHGGSVWDAWFSCASNQVAQVLLTLPYSFSQLGMLSGVLLQVWYGLMGSWTAYLISVLYVEYRTRKEKEGVSFRNHVIQGDHARDVEASQVQVHLPAGDAVRVHADASVGGGHVLGVRRPAADALQRLLAAAEDAVARRGGGADAGPPVHHLRLRVHAALLRVGEGGGDARHPERLPPRAGPPPHRRPRLVPRHHLPLLRAHQLRRRRAPRQLHRLRHPGPRPHAHVPLRVRQIERSGEAAVLLAELVGDVRAERVRGGVDAGGWIRPRRLGQRHQLHQADRYVRALRQVLPVPDEATPRVAAAGAAASLKQRASAKG</sequence>
<evidence type="ECO:0000313" key="9">
    <source>
        <dbReference type="EMBL" id="ACF81043.2"/>
    </source>
</evidence>